<feature type="region of interest" description="Disordered" evidence="1">
    <location>
        <begin position="77"/>
        <end position="129"/>
    </location>
</feature>
<reference evidence="3" key="1">
    <citation type="submission" date="2006-12" db="EMBL/GenBank/DDBJ databases">
        <title>Complete sequence of chromosome 1 of Verminephrobacter eiseniae EF01-2.</title>
        <authorList>
            <person name="Copeland A."/>
            <person name="Lucas S."/>
            <person name="Lapidus A."/>
            <person name="Barry K."/>
            <person name="Detter J.C."/>
            <person name="Glavina del Rio T."/>
            <person name="Dalin E."/>
            <person name="Tice H."/>
            <person name="Pitluck S."/>
            <person name="Chertkov O."/>
            <person name="Brettin T."/>
            <person name="Bruce D."/>
            <person name="Han C."/>
            <person name="Tapia R."/>
            <person name="Gilna P."/>
            <person name="Schmutz J."/>
            <person name="Larimer F."/>
            <person name="Land M."/>
            <person name="Hauser L."/>
            <person name="Kyrpides N."/>
            <person name="Kim E."/>
            <person name="Stahl D."/>
            <person name="Richardson P."/>
        </authorList>
    </citation>
    <scope>NUCLEOTIDE SEQUENCE [LARGE SCALE GENOMIC DNA]</scope>
    <source>
        <strain evidence="3">EF01-2</strain>
    </source>
</reference>
<evidence type="ECO:0000313" key="3">
    <source>
        <dbReference type="Proteomes" id="UP000000374"/>
    </source>
</evidence>
<gene>
    <name evidence="2" type="ordered locus">Veis_1131</name>
</gene>
<dbReference type="Proteomes" id="UP000000374">
    <property type="component" value="Chromosome"/>
</dbReference>
<dbReference type="KEGG" id="vei:Veis_1131"/>
<proteinExistence type="predicted"/>
<evidence type="ECO:0000313" key="2">
    <source>
        <dbReference type="EMBL" id="ABM56903.1"/>
    </source>
</evidence>
<organism evidence="2 3">
    <name type="scientific">Verminephrobacter eiseniae (strain EF01-2)</name>
    <dbReference type="NCBI Taxonomy" id="391735"/>
    <lineage>
        <taxon>Bacteria</taxon>
        <taxon>Pseudomonadati</taxon>
        <taxon>Pseudomonadota</taxon>
        <taxon>Betaproteobacteria</taxon>
        <taxon>Burkholderiales</taxon>
        <taxon>Comamonadaceae</taxon>
        <taxon>Verminephrobacter</taxon>
    </lineage>
</organism>
<dbReference type="STRING" id="391735.Veis_1131"/>
<protein>
    <submittedName>
        <fullName evidence="2">Uncharacterized protein</fullName>
    </submittedName>
</protein>
<dbReference type="HOGENOM" id="CLU_1947934_0_0_4"/>
<dbReference type="AlphaFoldDB" id="A1WGZ6"/>
<sequence length="129" mass="13098">MRGFARTARSGGRLGVAVLRTAPAIRPGARMAPFAVLHDGIEPSGRQHTAQSAHGRQVPGRLVADLPASQVLAQGARCATQTSSPMTCVRSQRSDGPALPHAIAPGQPRAAQPVGNTRGAGLALGGAAR</sequence>
<evidence type="ECO:0000256" key="1">
    <source>
        <dbReference type="SAM" id="MobiDB-lite"/>
    </source>
</evidence>
<feature type="compositionally biased region" description="Polar residues" evidence="1">
    <location>
        <begin position="79"/>
        <end position="91"/>
    </location>
</feature>
<keyword evidence="3" id="KW-1185">Reference proteome</keyword>
<dbReference type="EMBL" id="CP000542">
    <property type="protein sequence ID" value="ABM56903.1"/>
    <property type="molecule type" value="Genomic_DNA"/>
</dbReference>
<name>A1WGZ6_VEREI</name>
<accession>A1WGZ6</accession>